<dbReference type="GeneID" id="81380112"/>
<evidence type="ECO:0000256" key="3">
    <source>
        <dbReference type="ARBA" id="ARBA00007895"/>
    </source>
</evidence>
<protein>
    <submittedName>
        <fullName evidence="12">Vacuolar protein sorting-associate Vta1 N-terminal</fullName>
    </submittedName>
</protein>
<feature type="domain" description="Vta1/callose synthase N-terminal" evidence="10">
    <location>
        <begin position="14"/>
        <end position="157"/>
    </location>
</feature>
<feature type="compositionally biased region" description="Low complexity" evidence="9">
    <location>
        <begin position="242"/>
        <end position="253"/>
    </location>
</feature>
<dbReference type="InterPro" id="IPR044538">
    <property type="entry name" value="Vta1-like"/>
</dbReference>
<dbReference type="GO" id="GO:0015031">
    <property type="term" value="P:protein transport"/>
    <property type="evidence" value="ECO:0007669"/>
    <property type="project" value="UniProtKB-KW"/>
</dbReference>
<feature type="compositionally biased region" description="Basic and acidic residues" evidence="9">
    <location>
        <begin position="186"/>
        <end position="203"/>
    </location>
</feature>
<dbReference type="InterPro" id="IPR041212">
    <property type="entry name" value="Vta1_C"/>
</dbReference>
<dbReference type="AlphaFoldDB" id="A0A9W9P9P9"/>
<gene>
    <name evidence="12" type="ORF">N7469_002025</name>
</gene>
<reference evidence="12" key="2">
    <citation type="journal article" date="2023" name="IMA Fungus">
        <title>Comparative genomic study of the Penicillium genus elucidates a diverse pangenome and 15 lateral gene transfer events.</title>
        <authorList>
            <person name="Petersen C."/>
            <person name="Sorensen T."/>
            <person name="Nielsen M.R."/>
            <person name="Sondergaard T.E."/>
            <person name="Sorensen J.L."/>
            <person name="Fitzpatrick D.A."/>
            <person name="Frisvad J.C."/>
            <person name="Nielsen K.L."/>
        </authorList>
    </citation>
    <scope>NUCLEOTIDE SEQUENCE</scope>
    <source>
        <strain evidence="12">IBT 23319</strain>
    </source>
</reference>
<dbReference type="GO" id="GO:0032511">
    <property type="term" value="P:late endosome to vacuole transport via multivesicular body sorting pathway"/>
    <property type="evidence" value="ECO:0007669"/>
    <property type="project" value="InterPro"/>
</dbReference>
<reference evidence="12" key="1">
    <citation type="submission" date="2022-11" db="EMBL/GenBank/DDBJ databases">
        <authorList>
            <person name="Petersen C."/>
        </authorList>
    </citation>
    <scope>NUCLEOTIDE SEQUENCE</scope>
    <source>
        <strain evidence="12">IBT 23319</strain>
    </source>
</reference>
<evidence type="ECO:0000313" key="12">
    <source>
        <dbReference type="EMBL" id="KAJ5240434.1"/>
    </source>
</evidence>
<evidence type="ECO:0000259" key="11">
    <source>
        <dbReference type="Pfam" id="PF18097"/>
    </source>
</evidence>
<dbReference type="PANTHER" id="PTHR46009">
    <property type="entry name" value="VACUOLAR PROTEIN SORTING-ASSOCIATED PROTEIN VTA1 HOMOLOG"/>
    <property type="match status" value="1"/>
</dbReference>
<evidence type="ECO:0000256" key="6">
    <source>
        <dbReference type="ARBA" id="ARBA00022753"/>
    </source>
</evidence>
<keyword evidence="7" id="KW-0653">Protein transport</keyword>
<feature type="domain" description="Vta1 C-terminal" evidence="11">
    <location>
        <begin position="306"/>
        <end position="342"/>
    </location>
</feature>
<evidence type="ECO:0000256" key="2">
    <source>
        <dbReference type="ARBA" id="ARBA00004496"/>
    </source>
</evidence>
<dbReference type="PANTHER" id="PTHR46009:SF1">
    <property type="entry name" value="VACUOLAR PROTEIN SORTING-ASSOCIATED PROTEIN VTA1 HOMOLOG"/>
    <property type="match status" value="1"/>
</dbReference>
<dbReference type="Gene3D" id="1.20.5.420">
    <property type="entry name" value="Immunoglobulin FC, subunit C"/>
    <property type="match status" value="1"/>
</dbReference>
<evidence type="ECO:0000256" key="8">
    <source>
        <dbReference type="ARBA" id="ARBA00023136"/>
    </source>
</evidence>
<comment type="caution">
    <text evidence="12">The sequence shown here is derived from an EMBL/GenBank/DDBJ whole genome shotgun (WGS) entry which is preliminary data.</text>
</comment>
<evidence type="ECO:0000256" key="5">
    <source>
        <dbReference type="ARBA" id="ARBA00022490"/>
    </source>
</evidence>
<dbReference type="InterPro" id="IPR023175">
    <property type="entry name" value="Vta1/CALS_N_sf"/>
</dbReference>
<evidence type="ECO:0000313" key="13">
    <source>
        <dbReference type="Proteomes" id="UP001147733"/>
    </source>
</evidence>
<evidence type="ECO:0000256" key="4">
    <source>
        <dbReference type="ARBA" id="ARBA00022448"/>
    </source>
</evidence>
<dbReference type="GO" id="GO:0010008">
    <property type="term" value="C:endosome membrane"/>
    <property type="evidence" value="ECO:0007669"/>
    <property type="project" value="UniProtKB-SubCell"/>
</dbReference>
<sequence>MANIIPAGLRYTDIGLFAMRAAQIEKTKPVIAYWCNFHIVNQIIGRGLHNSNDETKIYTTNLVDKLEQFKSEHSGDELVVDSVAASALVEHFGLEVFGRAEAAMNANKATKQTADTFQAAALYLELCQIWGPLDPEIAERIKFAKYHAVRIVKAIKNGEDPNTTNPEPEDEGQGSVVEQPPRTRPPPKEIPEESDHLSLDESLQRSPATSTSNIPSVLGNVTGSLTLTKDIGNPQPRDLKFSSTPGTTGCSSSVPNLPDIPRASSFSIVDASHPSQPRAASSSVAVPAIHVPAAPPSEPPQSVDDQSISLAQKHAHWALSALTFDDVDTAIKEFKNSLRYLGAGC</sequence>
<dbReference type="Pfam" id="PF04652">
    <property type="entry name" value="Vta1"/>
    <property type="match status" value="1"/>
</dbReference>
<dbReference type="RefSeq" id="XP_056503439.1">
    <property type="nucleotide sequence ID" value="XM_056640945.1"/>
</dbReference>
<keyword evidence="13" id="KW-1185">Reference proteome</keyword>
<keyword evidence="4" id="KW-0813">Transport</keyword>
<dbReference type="OrthoDB" id="391137at2759"/>
<dbReference type="EMBL" id="JAPQKT010000002">
    <property type="protein sequence ID" value="KAJ5240434.1"/>
    <property type="molecule type" value="Genomic_DNA"/>
</dbReference>
<comment type="subcellular location">
    <subcellularLocation>
        <location evidence="2">Cytoplasm</location>
    </subcellularLocation>
    <subcellularLocation>
        <location evidence="1">Endosome membrane</location>
        <topology evidence="1">Peripheral membrane protein</topology>
    </subcellularLocation>
</comment>
<keyword evidence="5" id="KW-0963">Cytoplasm</keyword>
<name>A0A9W9P9P9_PENCI</name>
<organism evidence="12 13">
    <name type="scientific">Penicillium citrinum</name>
    <dbReference type="NCBI Taxonomy" id="5077"/>
    <lineage>
        <taxon>Eukaryota</taxon>
        <taxon>Fungi</taxon>
        <taxon>Dikarya</taxon>
        <taxon>Ascomycota</taxon>
        <taxon>Pezizomycotina</taxon>
        <taxon>Eurotiomycetes</taxon>
        <taxon>Eurotiomycetidae</taxon>
        <taxon>Eurotiales</taxon>
        <taxon>Aspergillaceae</taxon>
        <taxon>Penicillium</taxon>
    </lineage>
</organism>
<feature type="compositionally biased region" description="Polar residues" evidence="9">
    <location>
        <begin position="204"/>
        <end position="227"/>
    </location>
</feature>
<dbReference type="Proteomes" id="UP001147733">
    <property type="component" value="Unassembled WGS sequence"/>
</dbReference>
<accession>A0A9W9P9P9</accession>
<evidence type="ECO:0000256" key="7">
    <source>
        <dbReference type="ARBA" id="ARBA00022927"/>
    </source>
</evidence>
<dbReference type="Gene3D" id="1.25.40.270">
    <property type="entry name" value="Vacuolar protein sorting-associated protein vta1"/>
    <property type="match status" value="1"/>
</dbReference>
<evidence type="ECO:0000256" key="9">
    <source>
        <dbReference type="SAM" id="MobiDB-lite"/>
    </source>
</evidence>
<dbReference type="GO" id="GO:0005771">
    <property type="term" value="C:multivesicular body"/>
    <property type="evidence" value="ECO:0007669"/>
    <property type="project" value="TreeGrafter"/>
</dbReference>
<keyword evidence="8" id="KW-0472">Membrane</keyword>
<evidence type="ECO:0000256" key="1">
    <source>
        <dbReference type="ARBA" id="ARBA00004481"/>
    </source>
</evidence>
<evidence type="ECO:0000259" key="10">
    <source>
        <dbReference type="Pfam" id="PF04652"/>
    </source>
</evidence>
<comment type="similarity">
    <text evidence="3">Belongs to the VTA1 family.</text>
</comment>
<dbReference type="Pfam" id="PF18097">
    <property type="entry name" value="Vta1_C"/>
    <property type="match status" value="1"/>
</dbReference>
<dbReference type="InterPro" id="IPR039431">
    <property type="entry name" value="Vta1/CALS_N"/>
</dbReference>
<feature type="region of interest" description="Disordered" evidence="9">
    <location>
        <begin position="157"/>
        <end position="258"/>
    </location>
</feature>
<keyword evidence="6" id="KW-0967">Endosome</keyword>
<proteinExistence type="inferred from homology"/>